<dbReference type="InterPro" id="IPR011964">
    <property type="entry name" value="YVTN_b-propeller_repeat"/>
</dbReference>
<dbReference type="SUPFAM" id="SSF50974">
    <property type="entry name" value="Nitrous oxide reductase, N-terminal domain"/>
    <property type="match status" value="1"/>
</dbReference>
<evidence type="ECO:0000313" key="3">
    <source>
        <dbReference type="Proteomes" id="UP000550501"/>
    </source>
</evidence>
<sequence>MRHSHYVGRIGALAFALGVGFGLAGSPGIALADDGAGASNSVSESPAGDTTTEDLGSENPGPSDGDTGDPEPPADEEPADVEPEDEELPADEESEDEDPAPETGSDGSGNSAGSESAPTPAPEEVAGDDADLGTDAETTPDPEPAAEEPVAAPAAADPEVPAAEPAAAEDVPAAPPAPADQSPAPASASVTLSSILASLLGPAGAPEAPTESPLWWVLAGAARRQLGLPDSTKLTGASGNAIATALLTPEQAAAISRLGEVLVGTQPTDVVATDTRAYVANSGSKSITVIDTLTGSVIDTITLFSNPAMMALTPGGSRLYVTGVASGRVSVISTATNSLVASIRVGKAPTGIAISPNGSSVYVVNGEDGTVSRISTLSNTVTGTIFGVPEGTSTIAVSPDGLKIYTTSDTGDVSYFSPFSLVATTIASVTPGSLGLTFGADSSRVYLSDPSGSVHIIDTATHEIVDSIAVGAGTPFDVAVSPDGTTLFVARSGDGKLSVYDIASKAELTTVVANPYLVDGPAAIAVSPDGTQLYWADFSNNKVHLISLTGPNQNPVAGAPVVNAPNGSGVVTGSVGVTDPEGNPLTATASRPGKGTVTVTRSGDGFTFTYTPSAAARHAAAATGATADQKQDTFVLTISDSRRGVITVPVVVTIAPANAAPTATVRSSLSWFSATVRGTVTGRDTDRDTLTYTASPTAKGGTVVIDEDGRFTYNPTAAARHTAAAAGATAADKQDTFDVVVDDGHGGVRTITVTVKVKPGNNSPSATVSTSPSWFSADVYGRVTARDLDRDGLTYTASATDKGGVVVMSARGRFTYTPTEAARHAAAAAGAGADDKVDTFDIVVDDGHGGTATVAVTVRIKPLNSRPSGVDVADQFTNLNSGLVTGKITADEADGDTLTFSAPESTRKGTITVNPDGTFTYTPTAEARAEASERFAPSWDRIDRFRVTVDDGHGGTTSVLVSATIAPLGHVNQGPKDGAVTVGTPAPGSGKVAGTVSVTDPERDVITYAGPGGTPRGTVFVGATGAFVYTPTDAARAAAGAPGATENDKRDVFTIIVDDGYGGTLPITVTVPIAGASGVIV</sequence>
<evidence type="ECO:0000256" key="1">
    <source>
        <dbReference type="SAM" id="MobiDB-lite"/>
    </source>
</evidence>
<dbReference type="PANTHER" id="PTHR47197">
    <property type="entry name" value="PROTEIN NIRF"/>
    <property type="match status" value="1"/>
</dbReference>
<dbReference type="PANTHER" id="PTHR47197:SF3">
    <property type="entry name" value="DIHYDRO-HEME D1 DEHYDROGENASE"/>
    <property type="match status" value="1"/>
</dbReference>
<dbReference type="EMBL" id="JACHVU010000010">
    <property type="protein sequence ID" value="MBB2992500.1"/>
    <property type="molecule type" value="Genomic_DNA"/>
</dbReference>
<organism evidence="2 3">
    <name type="scientific">Mycolicibacterium iranicum</name>
    <name type="common">Mycobacterium iranicum</name>
    <dbReference type="NCBI Taxonomy" id="912594"/>
    <lineage>
        <taxon>Bacteria</taxon>
        <taxon>Bacillati</taxon>
        <taxon>Actinomycetota</taxon>
        <taxon>Actinomycetes</taxon>
        <taxon>Mycobacteriales</taxon>
        <taxon>Mycobacteriaceae</taxon>
        <taxon>Mycolicibacterium</taxon>
    </lineage>
</organism>
<dbReference type="NCBIfam" id="TIGR01965">
    <property type="entry name" value="VCBS_repeat"/>
    <property type="match status" value="3"/>
</dbReference>
<dbReference type="InterPro" id="IPR010221">
    <property type="entry name" value="VCBS_dom"/>
</dbReference>
<dbReference type="Pfam" id="PF17963">
    <property type="entry name" value="Big_9"/>
    <property type="match status" value="5"/>
</dbReference>
<dbReference type="NCBIfam" id="TIGR02276">
    <property type="entry name" value="beta_rpt_yvtn"/>
    <property type="match status" value="2"/>
</dbReference>
<dbReference type="InterPro" id="IPR019405">
    <property type="entry name" value="Lactonase_7-beta_prop"/>
</dbReference>
<feature type="compositionally biased region" description="Acidic residues" evidence="1">
    <location>
        <begin position="66"/>
        <end position="100"/>
    </location>
</feature>
<dbReference type="InterPro" id="IPR001680">
    <property type="entry name" value="WD40_rpt"/>
</dbReference>
<dbReference type="SMART" id="SM00320">
    <property type="entry name" value="WD40"/>
    <property type="match status" value="3"/>
</dbReference>
<reference evidence="2 3" key="1">
    <citation type="submission" date="2020-08" db="EMBL/GenBank/DDBJ databases">
        <title>The Agave Microbiome: Exploring the role of microbial communities in plant adaptations to desert environments.</title>
        <authorList>
            <person name="Partida-Martinez L.P."/>
        </authorList>
    </citation>
    <scope>NUCLEOTIDE SEQUENCE [LARGE SCALE GENOMIC DNA]</scope>
    <source>
        <strain evidence="2 3">AT2.18</strain>
    </source>
</reference>
<keyword evidence="3" id="KW-1185">Reference proteome</keyword>
<dbReference type="AlphaFoldDB" id="A0A839Q939"/>
<protein>
    <submittedName>
        <fullName evidence="2">YVTN family beta-propeller protein/VCBS repeat-containing protein</fullName>
    </submittedName>
</protein>
<gene>
    <name evidence="2" type="ORF">FHR72_004001</name>
</gene>
<feature type="compositionally biased region" description="Polar residues" evidence="1">
    <location>
        <begin position="108"/>
        <end position="117"/>
    </location>
</feature>
<feature type="compositionally biased region" description="Acidic residues" evidence="1">
    <location>
        <begin position="125"/>
        <end position="146"/>
    </location>
</feature>
<dbReference type="Pfam" id="PF10282">
    <property type="entry name" value="Lactonase"/>
    <property type="match status" value="1"/>
</dbReference>
<dbReference type="Proteomes" id="UP000550501">
    <property type="component" value="Unassembled WGS sequence"/>
</dbReference>
<dbReference type="InterPro" id="IPR011045">
    <property type="entry name" value="N2O_reductase_N"/>
</dbReference>
<accession>A0A839Q939</accession>
<evidence type="ECO:0000313" key="2">
    <source>
        <dbReference type="EMBL" id="MBB2992500.1"/>
    </source>
</evidence>
<feature type="compositionally biased region" description="Polar residues" evidence="1">
    <location>
        <begin position="38"/>
        <end position="50"/>
    </location>
</feature>
<feature type="compositionally biased region" description="Low complexity" evidence="1">
    <location>
        <begin position="147"/>
        <end position="172"/>
    </location>
</feature>
<comment type="caution">
    <text evidence="2">The sequence shown here is derived from an EMBL/GenBank/DDBJ whole genome shotgun (WGS) entry which is preliminary data.</text>
</comment>
<dbReference type="RefSeq" id="WP_183471273.1">
    <property type="nucleotide sequence ID" value="NZ_JACHVU010000010.1"/>
</dbReference>
<feature type="region of interest" description="Disordered" evidence="1">
    <location>
        <begin position="28"/>
        <end position="186"/>
    </location>
</feature>
<name>A0A839Q939_MYCIR</name>
<dbReference type="InterPro" id="IPR015943">
    <property type="entry name" value="WD40/YVTN_repeat-like_dom_sf"/>
</dbReference>
<dbReference type="InterPro" id="IPR051200">
    <property type="entry name" value="Host-pathogen_enzymatic-act"/>
</dbReference>
<dbReference type="Gene3D" id="2.130.10.10">
    <property type="entry name" value="YVTN repeat-like/Quinoprotein amine dehydrogenase"/>
    <property type="match status" value="2"/>
</dbReference>
<proteinExistence type="predicted"/>